<evidence type="ECO:0000313" key="4">
    <source>
        <dbReference type="Proteomes" id="UP000265566"/>
    </source>
</evidence>
<gene>
    <name evidence="3" type="ORF">MtrunA17_Chr1g0209771</name>
</gene>
<dbReference type="AlphaFoldDB" id="A0A396K2U0"/>
<reference evidence="4" key="1">
    <citation type="journal article" date="2018" name="Nat. Plants">
        <title>Whole-genome landscape of Medicago truncatula symbiotic genes.</title>
        <authorList>
            <person name="Pecrix Y."/>
            <person name="Staton S.E."/>
            <person name="Sallet E."/>
            <person name="Lelandais-Briere C."/>
            <person name="Moreau S."/>
            <person name="Carrere S."/>
            <person name="Blein T."/>
            <person name="Jardinaud M.F."/>
            <person name="Latrasse D."/>
            <person name="Zouine M."/>
            <person name="Zahm M."/>
            <person name="Kreplak J."/>
            <person name="Mayjonade B."/>
            <person name="Satge C."/>
            <person name="Perez M."/>
            <person name="Cauet S."/>
            <person name="Marande W."/>
            <person name="Chantry-Darmon C."/>
            <person name="Lopez-Roques C."/>
            <person name="Bouchez O."/>
            <person name="Berard A."/>
            <person name="Debelle F."/>
            <person name="Munos S."/>
            <person name="Bendahmane A."/>
            <person name="Berges H."/>
            <person name="Niebel A."/>
            <person name="Buitink J."/>
            <person name="Frugier F."/>
            <person name="Benhamed M."/>
            <person name="Crespi M."/>
            <person name="Gouzy J."/>
            <person name="Gamas P."/>
        </authorList>
    </citation>
    <scope>NUCLEOTIDE SEQUENCE [LARGE SCALE GENOMIC DNA]</scope>
    <source>
        <strain evidence="4">cv. Jemalong A17</strain>
    </source>
</reference>
<dbReference type="PANTHER" id="PTHR12161">
    <property type="entry name" value="IST1 FAMILY MEMBER"/>
    <property type="match status" value="1"/>
</dbReference>
<feature type="region of interest" description="Disordered" evidence="2">
    <location>
        <begin position="213"/>
        <end position="241"/>
    </location>
</feature>
<dbReference type="InterPro" id="IPR042277">
    <property type="entry name" value="IST1-like"/>
</dbReference>
<dbReference type="EMBL" id="PSQE01000001">
    <property type="protein sequence ID" value="RHN82423.1"/>
    <property type="molecule type" value="Genomic_DNA"/>
</dbReference>
<dbReference type="PANTHER" id="PTHR12161:SF81">
    <property type="entry name" value="OS01G0687700 PROTEIN"/>
    <property type="match status" value="1"/>
</dbReference>
<name>A0A396K2U0_MEDTR</name>
<proteinExistence type="inferred from homology"/>
<dbReference type="GO" id="GO:0015031">
    <property type="term" value="P:protein transport"/>
    <property type="evidence" value="ECO:0007669"/>
    <property type="project" value="InterPro"/>
</dbReference>
<dbReference type="Gene3D" id="1.20.1260.60">
    <property type="entry name" value="Vacuolar protein sorting-associated protein Ist1"/>
    <property type="match status" value="1"/>
</dbReference>
<organism evidence="3 4">
    <name type="scientific">Medicago truncatula</name>
    <name type="common">Barrel medic</name>
    <name type="synonym">Medicago tribuloides</name>
    <dbReference type="NCBI Taxonomy" id="3880"/>
    <lineage>
        <taxon>Eukaryota</taxon>
        <taxon>Viridiplantae</taxon>
        <taxon>Streptophyta</taxon>
        <taxon>Embryophyta</taxon>
        <taxon>Tracheophyta</taxon>
        <taxon>Spermatophyta</taxon>
        <taxon>Magnoliopsida</taxon>
        <taxon>eudicotyledons</taxon>
        <taxon>Gunneridae</taxon>
        <taxon>Pentapetalae</taxon>
        <taxon>rosids</taxon>
        <taxon>fabids</taxon>
        <taxon>Fabales</taxon>
        <taxon>Fabaceae</taxon>
        <taxon>Papilionoideae</taxon>
        <taxon>50 kb inversion clade</taxon>
        <taxon>NPAAA clade</taxon>
        <taxon>Hologalegina</taxon>
        <taxon>IRL clade</taxon>
        <taxon>Trifolieae</taxon>
        <taxon>Medicago</taxon>
    </lineage>
</organism>
<dbReference type="OrthoDB" id="29853at2759"/>
<protein>
    <submittedName>
        <fullName evidence="3">Putative vacuolar protein sorting-associated protein Ist1</fullName>
    </submittedName>
</protein>
<evidence type="ECO:0000256" key="2">
    <source>
        <dbReference type="SAM" id="MobiDB-lite"/>
    </source>
</evidence>
<sequence length="326" mass="36218">MSLLNQLFSRGVFSTRCKTCLNLAISRMKLLQNKRDVQLKQMRKEISQFLQAGQEPIARIRVEHIIREQNIWAAYEILELFCEFVLARVPIIESQKECPSELREAIASIIFAAPRCSDIPDLLHIKNLFTTKYGKEFVTAISELRPDSGVNRTIIEKLSVSAPSGEIKLKVLTDIAEEYNLAWDSSNTAAEFRKNHEDLLGGAKQVGVGAALSHAPSKNNSNNLSASNTEQSIKSTHDKQQYEQLEASIPSNNNSWLNTKEIEQSHKNNDVQFNDTKTETIFQSSDILEKARAAIASANRATAAARAAASLAHSDFGSLKLEGESS</sequence>
<feature type="compositionally biased region" description="Low complexity" evidence="2">
    <location>
        <begin position="217"/>
        <end position="228"/>
    </location>
</feature>
<dbReference type="Gramene" id="rna6588">
    <property type="protein sequence ID" value="RHN82423.1"/>
    <property type="gene ID" value="gene6588"/>
</dbReference>
<dbReference type="Pfam" id="PF03398">
    <property type="entry name" value="Ist1"/>
    <property type="match status" value="1"/>
</dbReference>
<evidence type="ECO:0000256" key="1">
    <source>
        <dbReference type="ARBA" id="ARBA00005536"/>
    </source>
</evidence>
<accession>A0A396K2U0</accession>
<dbReference type="Proteomes" id="UP000265566">
    <property type="component" value="Chromosome 1"/>
</dbReference>
<comment type="caution">
    <text evidence="3">The sequence shown here is derived from an EMBL/GenBank/DDBJ whole genome shotgun (WGS) entry which is preliminary data.</text>
</comment>
<evidence type="ECO:0000313" key="3">
    <source>
        <dbReference type="EMBL" id="RHN82423.1"/>
    </source>
</evidence>
<dbReference type="InterPro" id="IPR005061">
    <property type="entry name" value="Ist1"/>
</dbReference>
<dbReference type="FunFam" id="1.20.1260.60:FF:000003">
    <property type="entry name" value="IST1-like protein isoform A"/>
    <property type="match status" value="1"/>
</dbReference>
<comment type="similarity">
    <text evidence="1">Belongs to the IST1 family.</text>
</comment>